<reference evidence="1" key="1">
    <citation type="submission" date="2023-06" db="EMBL/GenBank/DDBJ databases">
        <authorList>
            <person name="Jiang Y."/>
            <person name="Liu Q."/>
        </authorList>
    </citation>
    <scope>NUCLEOTIDE SEQUENCE</scope>
    <source>
        <strain evidence="1">CGMCC 1.12089</strain>
    </source>
</reference>
<name>A0ABT7NFX0_9BURK</name>
<organism evidence="1 2">
    <name type="scientific">Variovorax dokdonensis</name>
    <dbReference type="NCBI Taxonomy" id="344883"/>
    <lineage>
        <taxon>Bacteria</taxon>
        <taxon>Pseudomonadati</taxon>
        <taxon>Pseudomonadota</taxon>
        <taxon>Betaproteobacteria</taxon>
        <taxon>Burkholderiales</taxon>
        <taxon>Comamonadaceae</taxon>
        <taxon>Variovorax</taxon>
    </lineage>
</organism>
<comment type="caution">
    <text evidence="1">The sequence shown here is derived from an EMBL/GenBank/DDBJ whole genome shotgun (WGS) entry which is preliminary data.</text>
</comment>
<dbReference type="RefSeq" id="WP_286661931.1">
    <property type="nucleotide sequence ID" value="NZ_JASZYV010000004.1"/>
</dbReference>
<accession>A0ABT7NFX0</accession>
<evidence type="ECO:0000313" key="1">
    <source>
        <dbReference type="EMBL" id="MDM0046823.1"/>
    </source>
</evidence>
<protein>
    <submittedName>
        <fullName evidence="1">Uncharacterized protein</fullName>
    </submittedName>
</protein>
<sequence>MNTNAEDCELGTPIKSFSHRGWDVRIYLSKVSQDTYVGHVDILEGEIKRCRIVLAGPLDELQAVSALEAKSADWVDDWLSRSHTGDTDFSTL</sequence>
<dbReference type="EMBL" id="JASZYV010000004">
    <property type="protein sequence ID" value="MDM0046823.1"/>
    <property type="molecule type" value="Genomic_DNA"/>
</dbReference>
<gene>
    <name evidence="1" type="ORF">QTH91_20190</name>
</gene>
<evidence type="ECO:0000313" key="2">
    <source>
        <dbReference type="Proteomes" id="UP001174908"/>
    </source>
</evidence>
<keyword evidence="2" id="KW-1185">Reference proteome</keyword>
<proteinExistence type="predicted"/>
<dbReference type="Proteomes" id="UP001174908">
    <property type="component" value="Unassembled WGS sequence"/>
</dbReference>